<evidence type="ECO:0000313" key="4">
    <source>
        <dbReference type="Proteomes" id="UP000694701"/>
    </source>
</evidence>
<dbReference type="SUPFAM" id="SSF55116">
    <property type="entry name" value="Formiminotransferase domain of formiminotransferase-cyclodeaminase"/>
    <property type="match status" value="1"/>
</dbReference>
<dbReference type="SMART" id="SM01222">
    <property type="entry name" value="FTCD_N"/>
    <property type="match status" value="1"/>
</dbReference>
<evidence type="ECO:0000259" key="2">
    <source>
        <dbReference type="SMART" id="SM01222"/>
    </source>
</evidence>
<organism evidence="3 4">
    <name type="scientific">Cyprinus carpio</name>
    <name type="common">Common carp</name>
    <dbReference type="NCBI Taxonomy" id="7962"/>
    <lineage>
        <taxon>Eukaryota</taxon>
        <taxon>Metazoa</taxon>
        <taxon>Chordata</taxon>
        <taxon>Craniata</taxon>
        <taxon>Vertebrata</taxon>
        <taxon>Euteleostomi</taxon>
        <taxon>Actinopterygii</taxon>
        <taxon>Neopterygii</taxon>
        <taxon>Teleostei</taxon>
        <taxon>Ostariophysi</taxon>
        <taxon>Cypriniformes</taxon>
        <taxon>Cyprinidae</taxon>
        <taxon>Cyprininae</taxon>
        <taxon>Cyprinus</taxon>
    </lineage>
</organism>
<evidence type="ECO:0000313" key="3">
    <source>
        <dbReference type="Ensembl" id="ENSCCRP00020068095.1"/>
    </source>
</evidence>
<dbReference type="GO" id="GO:0016740">
    <property type="term" value="F:transferase activity"/>
    <property type="evidence" value="ECO:0007669"/>
    <property type="project" value="InterPro"/>
</dbReference>
<dbReference type="Ensembl" id="ENSCCRT00020074877.1">
    <property type="protein sequence ID" value="ENSCCRP00020068095.1"/>
    <property type="gene ID" value="ENSCCRG00020031935.1"/>
</dbReference>
<dbReference type="GO" id="GO:0005542">
    <property type="term" value="F:folic acid binding"/>
    <property type="evidence" value="ECO:0007669"/>
    <property type="project" value="InterPro"/>
</dbReference>
<dbReference type="InterPro" id="IPR012886">
    <property type="entry name" value="Formiminotransferase_N"/>
</dbReference>
<protein>
    <recommendedName>
        <fullName evidence="2">Formiminotransferase N-terminal subdomain domain-containing protein</fullName>
    </recommendedName>
</protein>
<dbReference type="InterPro" id="IPR022384">
    <property type="entry name" value="FormiminoTrfase_cat_dom_sf"/>
</dbReference>
<reference evidence="3" key="1">
    <citation type="submission" date="2025-08" db="UniProtKB">
        <authorList>
            <consortium name="Ensembl"/>
        </authorList>
    </citation>
    <scope>IDENTIFICATION</scope>
</reference>
<dbReference type="PANTHER" id="PTHR12234">
    <property type="entry name" value="FORMIMINOTRANSFERASE-CYCLODEAMINASE"/>
    <property type="match status" value="1"/>
</dbReference>
<dbReference type="InterPro" id="IPR051623">
    <property type="entry name" value="FTCD"/>
</dbReference>
<feature type="chain" id="PRO_5035000268" description="Formiminotransferase N-terminal subdomain domain-containing protein" evidence="1">
    <location>
        <begin position="21"/>
        <end position="150"/>
    </location>
</feature>
<accession>A0A8C2GB81</accession>
<feature type="domain" description="Formiminotransferase N-terminal subdomain" evidence="2">
    <location>
        <begin position="9"/>
        <end position="141"/>
    </location>
</feature>
<name>A0A8C2GB81_CYPCA</name>
<feature type="signal peptide" evidence="1">
    <location>
        <begin position="1"/>
        <end position="20"/>
    </location>
</feature>
<dbReference type="AlphaFoldDB" id="A0A8C2GB81"/>
<dbReference type="Proteomes" id="UP000694701">
    <property type="component" value="Unplaced"/>
</dbReference>
<proteinExistence type="predicted"/>
<keyword evidence="1" id="KW-0732">Signal</keyword>
<evidence type="ECO:0000256" key="1">
    <source>
        <dbReference type="SAM" id="SignalP"/>
    </source>
</evidence>
<dbReference type="InterPro" id="IPR037064">
    <property type="entry name" value="Formiminotransferase_N_sf"/>
</dbReference>
<sequence length="150" mass="16705">MSWSAVGLQLVACLLNISVARRRDLAETVARSAITDTYGKKCSGITVLNIFNDVDYSRSHCCFPSCVALATSLTERVTGTSAFYFESWQDNNPIDSPQHRVPAKRRKAIGWFKKVLDMSAIQPDVGPQPTRRYGITVFALFVIFVCSTYT</sequence>
<dbReference type="PANTHER" id="PTHR12234:SF1">
    <property type="entry name" value="FORMIMINOTRANSFERASE N-TERMINAL SUBDOMAIN-CONTAINING PROTEIN"/>
    <property type="match status" value="1"/>
</dbReference>
<dbReference type="Gene3D" id="3.30.990.10">
    <property type="entry name" value="Formiminotransferase, N-terminal subdomain"/>
    <property type="match status" value="1"/>
</dbReference>